<dbReference type="PANTHER" id="PTHR45675">
    <property type="entry name" value="MYB TRANSCRIPTION FACTOR-RELATED-RELATED"/>
    <property type="match status" value="1"/>
</dbReference>
<dbReference type="CDD" id="cd00167">
    <property type="entry name" value="SANT"/>
    <property type="match status" value="2"/>
</dbReference>
<dbReference type="Proteomes" id="UP000516437">
    <property type="component" value="Chromosome 3"/>
</dbReference>
<feature type="domain" description="Myb-like" evidence="8">
    <location>
        <begin position="65"/>
        <end position="115"/>
    </location>
</feature>
<comment type="caution">
    <text evidence="10">The sequence shown here is derived from an EMBL/GenBank/DDBJ whole genome shotgun (WGS) entry which is preliminary data.</text>
</comment>
<dbReference type="InterPro" id="IPR017930">
    <property type="entry name" value="Myb_dom"/>
</dbReference>
<dbReference type="Gene3D" id="1.10.10.60">
    <property type="entry name" value="Homeodomain-like"/>
    <property type="match status" value="2"/>
</dbReference>
<evidence type="ECO:0008006" key="12">
    <source>
        <dbReference type="Google" id="ProtNLM"/>
    </source>
</evidence>
<evidence type="ECO:0000313" key="11">
    <source>
        <dbReference type="Proteomes" id="UP000516437"/>
    </source>
</evidence>
<comment type="subcellular location">
    <subcellularLocation>
        <location evidence="1">Nucleus</location>
    </subcellularLocation>
</comment>
<evidence type="ECO:0000256" key="3">
    <source>
        <dbReference type="ARBA" id="ARBA00023015"/>
    </source>
</evidence>
<keyword evidence="4" id="KW-0238">DNA-binding</keyword>
<feature type="region of interest" description="Disordered" evidence="7">
    <location>
        <begin position="137"/>
        <end position="160"/>
    </location>
</feature>
<keyword evidence="3" id="KW-0805">Transcription regulation</keyword>
<evidence type="ECO:0000256" key="6">
    <source>
        <dbReference type="ARBA" id="ARBA00023242"/>
    </source>
</evidence>
<evidence type="ECO:0000259" key="8">
    <source>
        <dbReference type="PROSITE" id="PS50090"/>
    </source>
</evidence>
<dbReference type="GO" id="GO:0003700">
    <property type="term" value="F:DNA-binding transcription factor activity"/>
    <property type="evidence" value="ECO:0007669"/>
    <property type="project" value="InterPro"/>
</dbReference>
<evidence type="ECO:0000256" key="7">
    <source>
        <dbReference type="SAM" id="MobiDB-lite"/>
    </source>
</evidence>
<keyword evidence="2" id="KW-0677">Repeat</keyword>
<protein>
    <recommendedName>
        <fullName evidence="12">Transcription factor MYB21</fullName>
    </recommendedName>
</protein>
<dbReference type="Pfam" id="PF00249">
    <property type="entry name" value="Myb_DNA-binding"/>
    <property type="match status" value="2"/>
</dbReference>
<dbReference type="PANTHER" id="PTHR45675:SF97">
    <property type="entry name" value="MYB DOMAIN PROTEIN 79"/>
    <property type="match status" value="1"/>
</dbReference>
<sequence>MAGHLGWGIIEEEGWRKGPWTAEEDRLLIEYVRLHGEGRWNSVARLAGLKRNGKSCRLRWVNYLRPDLKRGQITPQEESIILDLHARWGNRWSTIARSLPGRTDNEIKNYWRTHFKKKTKVPSDASKNAKARLLRRQQFHHQQQQQQHHHQQQQQQLQQPQLQLNQVDMARIMALLEDNDHNKATSVPQARQEMATIYPSNTEEQSYFYSLLNSNVSVPEASNEDIIWDGLWMDDVHGNFNAASATTRASLQNLVAPFC</sequence>
<feature type="domain" description="HTH myb-type" evidence="9">
    <location>
        <begin position="16"/>
        <end position="68"/>
    </location>
</feature>
<keyword evidence="11" id="KW-1185">Reference proteome</keyword>
<dbReference type="FunFam" id="1.10.10.60:FF:000174">
    <property type="entry name" value="MYB-related transcription factor"/>
    <property type="match status" value="1"/>
</dbReference>
<dbReference type="InterPro" id="IPR009057">
    <property type="entry name" value="Homeodomain-like_sf"/>
</dbReference>
<evidence type="ECO:0000259" key="9">
    <source>
        <dbReference type="PROSITE" id="PS51294"/>
    </source>
</evidence>
<evidence type="ECO:0000256" key="4">
    <source>
        <dbReference type="ARBA" id="ARBA00023125"/>
    </source>
</evidence>
<dbReference type="EMBL" id="RXIC02000021">
    <property type="protein sequence ID" value="KAB1219375.1"/>
    <property type="molecule type" value="Genomic_DNA"/>
</dbReference>
<evidence type="ECO:0000256" key="5">
    <source>
        <dbReference type="ARBA" id="ARBA00023163"/>
    </source>
</evidence>
<gene>
    <name evidence="10" type="ORF">CJ030_MR3G001142</name>
</gene>
<dbReference type="PROSITE" id="PS50090">
    <property type="entry name" value="MYB_LIKE"/>
    <property type="match status" value="2"/>
</dbReference>
<organism evidence="10 11">
    <name type="scientific">Morella rubra</name>
    <name type="common">Chinese bayberry</name>
    <dbReference type="NCBI Taxonomy" id="262757"/>
    <lineage>
        <taxon>Eukaryota</taxon>
        <taxon>Viridiplantae</taxon>
        <taxon>Streptophyta</taxon>
        <taxon>Embryophyta</taxon>
        <taxon>Tracheophyta</taxon>
        <taxon>Spermatophyta</taxon>
        <taxon>Magnoliopsida</taxon>
        <taxon>eudicotyledons</taxon>
        <taxon>Gunneridae</taxon>
        <taxon>Pentapetalae</taxon>
        <taxon>rosids</taxon>
        <taxon>fabids</taxon>
        <taxon>Fagales</taxon>
        <taxon>Myricaceae</taxon>
        <taxon>Morella</taxon>
    </lineage>
</organism>
<evidence type="ECO:0000256" key="2">
    <source>
        <dbReference type="ARBA" id="ARBA00022737"/>
    </source>
</evidence>
<dbReference type="InterPro" id="IPR044676">
    <property type="entry name" value="EOBI/EOBII-like_plant"/>
</dbReference>
<dbReference type="FunFam" id="1.10.10.60:FF:000011">
    <property type="entry name" value="Myb transcription factor"/>
    <property type="match status" value="1"/>
</dbReference>
<proteinExistence type="predicted"/>
<dbReference type="SMART" id="SM00717">
    <property type="entry name" value="SANT"/>
    <property type="match status" value="2"/>
</dbReference>
<reference evidence="10 11" key="1">
    <citation type="journal article" date="2019" name="Plant Biotechnol. J.">
        <title>The red bayberry genome and genetic basis of sex determination.</title>
        <authorList>
            <person name="Jia H.M."/>
            <person name="Jia H.J."/>
            <person name="Cai Q.L."/>
            <person name="Wang Y."/>
            <person name="Zhao H.B."/>
            <person name="Yang W.F."/>
            <person name="Wang G.Y."/>
            <person name="Li Y.H."/>
            <person name="Zhan D.L."/>
            <person name="Shen Y.T."/>
            <person name="Niu Q.F."/>
            <person name="Chang L."/>
            <person name="Qiu J."/>
            <person name="Zhao L."/>
            <person name="Xie H.B."/>
            <person name="Fu W.Y."/>
            <person name="Jin J."/>
            <person name="Li X.W."/>
            <person name="Jiao Y."/>
            <person name="Zhou C.C."/>
            <person name="Tu T."/>
            <person name="Chai C.Y."/>
            <person name="Gao J.L."/>
            <person name="Fan L.J."/>
            <person name="van de Weg E."/>
            <person name="Wang J.Y."/>
            <person name="Gao Z.S."/>
        </authorList>
    </citation>
    <scope>NUCLEOTIDE SEQUENCE [LARGE SCALE GENOMIC DNA]</scope>
    <source>
        <tissue evidence="10">Leaves</tissue>
    </source>
</reference>
<keyword evidence="6" id="KW-0539">Nucleus</keyword>
<keyword evidence="5" id="KW-0804">Transcription</keyword>
<evidence type="ECO:0000313" key="10">
    <source>
        <dbReference type="EMBL" id="KAB1219375.1"/>
    </source>
</evidence>
<dbReference type="GO" id="GO:0043565">
    <property type="term" value="F:sequence-specific DNA binding"/>
    <property type="evidence" value="ECO:0007669"/>
    <property type="project" value="InterPro"/>
</dbReference>
<feature type="domain" description="Myb-like" evidence="8">
    <location>
        <begin position="12"/>
        <end position="64"/>
    </location>
</feature>
<dbReference type="OrthoDB" id="2143914at2759"/>
<name>A0A6A1W2R6_9ROSI</name>
<dbReference type="SUPFAM" id="SSF46689">
    <property type="entry name" value="Homeodomain-like"/>
    <property type="match status" value="1"/>
</dbReference>
<dbReference type="InterPro" id="IPR001005">
    <property type="entry name" value="SANT/Myb"/>
</dbReference>
<feature type="compositionally biased region" description="Low complexity" evidence="7">
    <location>
        <begin position="140"/>
        <end position="160"/>
    </location>
</feature>
<evidence type="ECO:0000256" key="1">
    <source>
        <dbReference type="ARBA" id="ARBA00004123"/>
    </source>
</evidence>
<dbReference type="GO" id="GO:0005634">
    <property type="term" value="C:nucleus"/>
    <property type="evidence" value="ECO:0007669"/>
    <property type="project" value="UniProtKB-SubCell"/>
</dbReference>
<feature type="domain" description="HTH myb-type" evidence="9">
    <location>
        <begin position="69"/>
        <end position="119"/>
    </location>
</feature>
<dbReference type="AlphaFoldDB" id="A0A6A1W2R6"/>
<dbReference type="PROSITE" id="PS51294">
    <property type="entry name" value="HTH_MYB"/>
    <property type="match status" value="2"/>
</dbReference>
<accession>A0A6A1W2R6</accession>